<evidence type="ECO:0000313" key="3">
    <source>
        <dbReference type="Proteomes" id="UP000013776"/>
    </source>
</evidence>
<dbReference type="AlphaFoldDB" id="R4XA45"/>
<keyword evidence="3" id="KW-1185">Reference proteome</keyword>
<proteinExistence type="predicted"/>
<dbReference type="OrthoDB" id="10533886at2759"/>
<dbReference type="Proteomes" id="UP000013776">
    <property type="component" value="Unassembled WGS sequence"/>
</dbReference>
<gene>
    <name evidence="2" type="ORF">TAPDE_000853</name>
</gene>
<organism evidence="2 3">
    <name type="scientific">Taphrina deformans (strain PYCC 5710 / ATCC 11124 / CBS 356.35 / IMI 108563 / JCM 9778 / NBRC 8474)</name>
    <name type="common">Peach leaf curl fungus</name>
    <name type="synonym">Lalaria deformans</name>
    <dbReference type="NCBI Taxonomy" id="1097556"/>
    <lineage>
        <taxon>Eukaryota</taxon>
        <taxon>Fungi</taxon>
        <taxon>Dikarya</taxon>
        <taxon>Ascomycota</taxon>
        <taxon>Taphrinomycotina</taxon>
        <taxon>Taphrinomycetes</taxon>
        <taxon>Taphrinales</taxon>
        <taxon>Taphrinaceae</taxon>
        <taxon>Taphrina</taxon>
    </lineage>
</organism>
<dbReference type="EMBL" id="CAHR02000027">
    <property type="protein sequence ID" value="CCG81144.1"/>
    <property type="molecule type" value="Genomic_DNA"/>
</dbReference>
<name>R4XA45_TAPDE</name>
<dbReference type="VEuPathDB" id="FungiDB:TAPDE_000853"/>
<reference evidence="2 3" key="1">
    <citation type="journal article" date="2013" name="MBio">
        <title>Genome sequencing of the plant pathogen Taphrina deformans, the causal agent of peach leaf curl.</title>
        <authorList>
            <person name="Cisse O.H."/>
            <person name="Almeida J.M.G.C.F."/>
            <person name="Fonseca A."/>
            <person name="Kumar A.A."/>
            <person name="Salojaervi J."/>
            <person name="Overmyer K."/>
            <person name="Hauser P.M."/>
            <person name="Pagni M."/>
        </authorList>
    </citation>
    <scope>NUCLEOTIDE SEQUENCE [LARGE SCALE GENOMIC DNA]</scope>
    <source>
        <strain evidence="3">PYCC 5710 / ATCC 11124 / CBS 356.35 / IMI 108563 / JCM 9778 / NBRC 8474</strain>
    </source>
</reference>
<evidence type="ECO:0000313" key="2">
    <source>
        <dbReference type="EMBL" id="CCG81144.1"/>
    </source>
</evidence>
<sequence>MSLFRSTIFSSRSTAVGACLRQIRHESSAKEIADQQHSGSRSAPRPTEETGTSTQAPHDRPGSSPPKQNELSESHQQRGPEQEDGEPGSSSPMAHTEDKQGGELKSNSPFRAAPEEKKVG</sequence>
<evidence type="ECO:0000256" key="1">
    <source>
        <dbReference type="SAM" id="MobiDB-lite"/>
    </source>
</evidence>
<feature type="compositionally biased region" description="Basic and acidic residues" evidence="1">
    <location>
        <begin position="70"/>
        <end position="81"/>
    </location>
</feature>
<accession>R4XA45</accession>
<comment type="caution">
    <text evidence="2">The sequence shown here is derived from an EMBL/GenBank/DDBJ whole genome shotgun (WGS) entry which is preliminary data.</text>
</comment>
<feature type="region of interest" description="Disordered" evidence="1">
    <location>
        <begin position="27"/>
        <end position="120"/>
    </location>
</feature>
<protein>
    <submittedName>
        <fullName evidence="2">Uncharacterized protein</fullName>
    </submittedName>
</protein>